<evidence type="ECO:0000313" key="3">
    <source>
        <dbReference type="EMBL" id="EPF15785.1"/>
    </source>
</evidence>
<accession>S3IRW3</accession>
<name>S3IRW3_9ENTR</name>
<dbReference type="Pfam" id="PF05170">
    <property type="entry name" value="AsmA"/>
    <property type="match status" value="2"/>
</dbReference>
<dbReference type="PANTHER" id="PTHR30441">
    <property type="entry name" value="DUF748 DOMAIN-CONTAINING PROTEIN"/>
    <property type="match status" value="1"/>
</dbReference>
<dbReference type="NCBIfam" id="NF008091">
    <property type="entry name" value="PRK10833.1"/>
    <property type="match status" value="1"/>
</dbReference>
<comment type="caution">
    <text evidence="3">The sequence shown here is derived from an EMBL/GenBank/DDBJ whole genome shotgun (WGS) entry which is preliminary data.</text>
</comment>
<sequence length="622" mass="68240">MENVMRRLLTTLMILLVVLVAGLTSLVLMVNPNDFRGYMVRQVEARSGYNLQLDGPLRWHVWPQLSILSGRMSLTAPGASQPVVSADNMRLDVALIPLLSHQLQVRQVMLKGAVIQLTPEAEAQRAKNAPVVPKGTISEPDATRGWSFDVSRLKVVDSVLVFQRGSDEQVTVRNINLQMEQDDKRQAHVEFSSRITRDQRDLTLSLTADVNVSDYPQQITANLSQLNYQLQGAALPPSGISGAGSLQLGWRSENNQLSLSQLQITANDSDLQGDASVLMQDKPEWKVNLHSRLLNLDKLVVNSSSAAGDGANQQAQQAAAQNRPSPVIAQEAGESDYRDLRDFNAGVNITADAVRWRGLAFSDVHSALANQDGILTISQLNGKLGQGTLSLPGVLDASGARPKLSFQPQVKNIEIASILTAFDYPIALSGQFSMSGEFSGDHLNAEAFRRSWQGDAQLELAHSRLQGMNFQQLIQQAVSRSNSGVDAQQSSENVTELNHFTTQASLDNGALALNNMVGESNVLSLTGQGTMDLVKETCDTNFAIKVNGGWQGSDSKLIEVLKTTPIPLRVYGPWQELNYTLQVDQVLRKQLQDEAKRRLNDWLDKHKDSDNAKDAKQLLKKL</sequence>
<dbReference type="PANTHER" id="PTHR30441:SF4">
    <property type="entry name" value="PROTEIN ASMA"/>
    <property type="match status" value="1"/>
</dbReference>
<dbReference type="GO" id="GO:0005886">
    <property type="term" value="C:plasma membrane"/>
    <property type="evidence" value="ECO:0007669"/>
    <property type="project" value="TreeGrafter"/>
</dbReference>
<feature type="compositionally biased region" description="Low complexity" evidence="1">
    <location>
        <begin position="307"/>
        <end position="322"/>
    </location>
</feature>
<organism evidence="3 4">
    <name type="scientific">Cedecea davisae DSM 4568</name>
    <dbReference type="NCBI Taxonomy" id="566551"/>
    <lineage>
        <taxon>Bacteria</taxon>
        <taxon>Pseudomonadati</taxon>
        <taxon>Pseudomonadota</taxon>
        <taxon>Gammaproteobacteria</taxon>
        <taxon>Enterobacterales</taxon>
        <taxon>Enterobacteriaceae</taxon>
        <taxon>Cedecea</taxon>
    </lineage>
</organism>
<dbReference type="InterPro" id="IPR007844">
    <property type="entry name" value="AsmA"/>
</dbReference>
<dbReference type="STRING" id="566551.HMPREF0201_02959"/>
<feature type="domain" description="AsmA" evidence="2">
    <location>
        <begin position="8"/>
        <end position="202"/>
    </location>
</feature>
<gene>
    <name evidence="3" type="ORF">HMPREF0201_02959</name>
</gene>
<evidence type="ECO:0000256" key="1">
    <source>
        <dbReference type="SAM" id="MobiDB-lite"/>
    </source>
</evidence>
<dbReference type="PATRIC" id="fig|566551.4.peg.2702"/>
<reference evidence="3 4" key="1">
    <citation type="submission" date="2013-04" db="EMBL/GenBank/DDBJ databases">
        <authorList>
            <person name="Weinstock G."/>
            <person name="Sodergren E."/>
            <person name="Lobos E.A."/>
            <person name="Fulton L."/>
            <person name="Fulton R."/>
            <person name="Courtney L."/>
            <person name="Fronick C."/>
            <person name="O'Laughlin M."/>
            <person name="Godfrey J."/>
            <person name="Wilson R.M."/>
            <person name="Miner T."/>
            <person name="Farmer C."/>
            <person name="Delehaunty K."/>
            <person name="Cordes M."/>
            <person name="Minx P."/>
            <person name="Tomlinson C."/>
            <person name="Chen J."/>
            <person name="Wollam A."/>
            <person name="Pepin K.H."/>
            <person name="Palsikar V.B."/>
            <person name="Zhang X."/>
            <person name="Suruliraj S."/>
            <person name="Perna N.T."/>
            <person name="Plunkett G."/>
            <person name="Warren W."/>
            <person name="Mitreva M."/>
            <person name="Mardis E.R."/>
            <person name="Wilson R.K."/>
        </authorList>
    </citation>
    <scope>NUCLEOTIDE SEQUENCE [LARGE SCALE GENOMIC DNA]</scope>
    <source>
        <strain evidence="3 4">DSM 4568</strain>
    </source>
</reference>
<dbReference type="InterPro" id="IPR052894">
    <property type="entry name" value="AsmA-related"/>
</dbReference>
<dbReference type="GO" id="GO:0090313">
    <property type="term" value="P:regulation of protein targeting to membrane"/>
    <property type="evidence" value="ECO:0007669"/>
    <property type="project" value="TreeGrafter"/>
</dbReference>
<protein>
    <submittedName>
        <fullName evidence="3">AsmA family protein</fullName>
    </submittedName>
</protein>
<feature type="domain" description="AsmA" evidence="2">
    <location>
        <begin position="227"/>
        <end position="514"/>
    </location>
</feature>
<dbReference type="AlphaFoldDB" id="S3IRW3"/>
<dbReference type="HOGENOM" id="CLU_012870_3_1_6"/>
<proteinExistence type="predicted"/>
<evidence type="ECO:0000313" key="4">
    <source>
        <dbReference type="Proteomes" id="UP000014585"/>
    </source>
</evidence>
<dbReference type="Proteomes" id="UP000014585">
    <property type="component" value="Unassembled WGS sequence"/>
</dbReference>
<dbReference type="EMBL" id="ATDT01000026">
    <property type="protein sequence ID" value="EPF15785.1"/>
    <property type="molecule type" value="Genomic_DNA"/>
</dbReference>
<evidence type="ECO:0000259" key="2">
    <source>
        <dbReference type="Pfam" id="PF05170"/>
    </source>
</evidence>
<feature type="region of interest" description="Disordered" evidence="1">
    <location>
        <begin position="307"/>
        <end position="326"/>
    </location>
</feature>